<feature type="domain" description="tRNA pseudouridylate synthase B C-terminal" evidence="7">
    <location>
        <begin position="178"/>
        <end position="231"/>
    </location>
</feature>
<proteinExistence type="inferred from homology"/>
<dbReference type="InterPro" id="IPR014780">
    <property type="entry name" value="tRNA_psdUridine_synth_TruB"/>
</dbReference>
<evidence type="ECO:0000313" key="8">
    <source>
        <dbReference type="EMBL" id="GFP21060.1"/>
    </source>
</evidence>
<dbReference type="InterPro" id="IPR002501">
    <property type="entry name" value="PsdUridine_synth_N"/>
</dbReference>
<accession>A0A6V8NP09</accession>
<sequence>MSHSDLPDGILIVDKPGGLTSHDVVLKIRKYTPQKKVGFIGTLDPLATGVLPICIGKATRLSSFLSSQDKEYLAHILLGIRTDTDDISGRIVEEREVSVPPGKVKKVVESFTGDIEQIPPLYSAIKRGGKKLYQYAREGKKISPPPRKLRIHSLELADILDGKELVIKVRCSKGTYIRSLARDIGKELGCGATLKELRRLASGNFDLSMAHSLVEIHQAYQEGSLGNMVMPPGEFLKDLKAVVVRGGSDNRIRNGAPLTGAMDYFQDQSIGRGEHFRVEDGKGEIVAIYRAEQDMEGEQGRRGDIILARPYIML</sequence>
<dbReference type="PANTHER" id="PTHR13767">
    <property type="entry name" value="TRNA-PSEUDOURIDINE SYNTHASE"/>
    <property type="match status" value="1"/>
</dbReference>
<dbReference type="InterPro" id="IPR020103">
    <property type="entry name" value="PsdUridine_synth_cat_dom_sf"/>
</dbReference>
<dbReference type="GO" id="GO:1990481">
    <property type="term" value="P:mRNA pseudouridine synthesis"/>
    <property type="evidence" value="ECO:0007669"/>
    <property type="project" value="TreeGrafter"/>
</dbReference>
<evidence type="ECO:0000313" key="9">
    <source>
        <dbReference type="Proteomes" id="UP000580051"/>
    </source>
</evidence>
<dbReference type="GO" id="GO:0031119">
    <property type="term" value="P:tRNA pseudouridine synthesis"/>
    <property type="evidence" value="ECO:0007669"/>
    <property type="project" value="UniProtKB-UniRule"/>
</dbReference>
<protein>
    <recommendedName>
        <fullName evidence="5">tRNA pseudouridine synthase B</fullName>
        <ecNumber evidence="5">5.4.99.25</ecNumber>
    </recommendedName>
    <alternativeName>
        <fullName evidence="5">tRNA pseudouridine(55) synthase</fullName>
        <shortName evidence="5">Psi55 synthase</shortName>
    </alternativeName>
    <alternativeName>
        <fullName evidence="5">tRNA pseudouridylate synthase</fullName>
    </alternativeName>
    <alternativeName>
        <fullName evidence="5">tRNA-uridine isomerase</fullName>
    </alternativeName>
</protein>
<name>A0A6V8NP09_9ACTN</name>
<dbReference type="SUPFAM" id="SSF55120">
    <property type="entry name" value="Pseudouridine synthase"/>
    <property type="match status" value="1"/>
</dbReference>
<dbReference type="HAMAP" id="MF_01080">
    <property type="entry name" value="TruB_bact"/>
    <property type="match status" value="1"/>
</dbReference>
<feature type="domain" description="Pseudouridine synthase II N-terminal" evidence="6">
    <location>
        <begin position="29"/>
        <end position="177"/>
    </location>
</feature>
<gene>
    <name evidence="5" type="primary">truB</name>
    <name evidence="8" type="ORF">HKBW3S06_00286</name>
</gene>
<comment type="function">
    <text evidence="5">Responsible for synthesis of pseudouridine from uracil-55 in the psi GC loop of transfer RNAs.</text>
</comment>
<dbReference type="Pfam" id="PF16198">
    <property type="entry name" value="TruB_C_2"/>
    <property type="match status" value="1"/>
</dbReference>
<dbReference type="CDD" id="cd02573">
    <property type="entry name" value="PseudoU_synth_EcTruB"/>
    <property type="match status" value="1"/>
</dbReference>
<dbReference type="EMBL" id="BLRV01000015">
    <property type="protein sequence ID" value="GFP21060.1"/>
    <property type="molecule type" value="Genomic_DNA"/>
</dbReference>
<dbReference type="InterPro" id="IPR032819">
    <property type="entry name" value="TruB_C"/>
</dbReference>
<dbReference type="PANTHER" id="PTHR13767:SF2">
    <property type="entry name" value="PSEUDOURIDYLATE SYNTHASE TRUB1"/>
    <property type="match status" value="1"/>
</dbReference>
<reference evidence="8 9" key="1">
    <citation type="journal article" date="2020" name="Front. Microbiol.">
        <title>Single-cell genomics of novel Actinobacteria with the Wood-Ljungdahl pathway discovered in a serpentinizing system.</title>
        <authorList>
            <person name="Merino N."/>
            <person name="Kawai M."/>
            <person name="Boyd E.S."/>
            <person name="Colman D.R."/>
            <person name="McGlynn S.E."/>
            <person name="Nealson K.H."/>
            <person name="Kurokawa K."/>
            <person name="Hongoh Y."/>
        </authorList>
    </citation>
    <scope>NUCLEOTIDE SEQUENCE [LARGE SCALE GENOMIC DNA]</scope>
    <source>
        <strain evidence="8 9">S06</strain>
    </source>
</reference>
<keyword evidence="3 5" id="KW-0819">tRNA processing</keyword>
<dbReference type="GO" id="GO:0160148">
    <property type="term" value="F:tRNA pseudouridine(55) synthase activity"/>
    <property type="evidence" value="ECO:0007669"/>
    <property type="project" value="UniProtKB-EC"/>
</dbReference>
<evidence type="ECO:0000259" key="6">
    <source>
        <dbReference type="Pfam" id="PF01509"/>
    </source>
</evidence>
<evidence type="ECO:0000256" key="4">
    <source>
        <dbReference type="ARBA" id="ARBA00023235"/>
    </source>
</evidence>
<comment type="caution">
    <text evidence="8">The sequence shown here is derived from an EMBL/GenBank/DDBJ whole genome shotgun (WGS) entry which is preliminary data.</text>
</comment>
<dbReference type="Proteomes" id="UP000580051">
    <property type="component" value="Unassembled WGS sequence"/>
</dbReference>
<organism evidence="8 9">
    <name type="scientific">Candidatus Hakubella thermalkaliphila</name>
    <dbReference type="NCBI Taxonomy" id="2754717"/>
    <lineage>
        <taxon>Bacteria</taxon>
        <taxon>Bacillati</taxon>
        <taxon>Actinomycetota</taxon>
        <taxon>Actinomycetota incertae sedis</taxon>
        <taxon>Candidatus Hakubellales</taxon>
        <taxon>Candidatus Hakubellaceae</taxon>
        <taxon>Candidatus Hakubella</taxon>
    </lineage>
</organism>
<dbReference type="GO" id="GO:0003723">
    <property type="term" value="F:RNA binding"/>
    <property type="evidence" value="ECO:0007669"/>
    <property type="project" value="InterPro"/>
</dbReference>
<evidence type="ECO:0000256" key="3">
    <source>
        <dbReference type="ARBA" id="ARBA00022694"/>
    </source>
</evidence>
<evidence type="ECO:0000256" key="5">
    <source>
        <dbReference type="HAMAP-Rule" id="MF_01080"/>
    </source>
</evidence>
<dbReference type="Pfam" id="PF01509">
    <property type="entry name" value="TruB_N"/>
    <property type="match status" value="1"/>
</dbReference>
<dbReference type="AlphaFoldDB" id="A0A6V8NP09"/>
<evidence type="ECO:0000256" key="2">
    <source>
        <dbReference type="ARBA" id="ARBA00005642"/>
    </source>
</evidence>
<evidence type="ECO:0000256" key="1">
    <source>
        <dbReference type="ARBA" id="ARBA00000385"/>
    </source>
</evidence>
<dbReference type="EC" id="5.4.99.25" evidence="5"/>
<evidence type="ECO:0000259" key="7">
    <source>
        <dbReference type="Pfam" id="PF16198"/>
    </source>
</evidence>
<dbReference type="RefSeq" id="WP_176226201.1">
    <property type="nucleotide sequence ID" value="NZ_BLRV01000015.1"/>
</dbReference>
<dbReference type="Gene3D" id="3.30.2350.10">
    <property type="entry name" value="Pseudouridine synthase"/>
    <property type="match status" value="1"/>
</dbReference>
<dbReference type="NCBIfam" id="TIGR00431">
    <property type="entry name" value="TruB"/>
    <property type="match status" value="1"/>
</dbReference>
<comment type="catalytic activity">
    <reaction evidence="1 5">
        <text>uridine(55) in tRNA = pseudouridine(55) in tRNA</text>
        <dbReference type="Rhea" id="RHEA:42532"/>
        <dbReference type="Rhea" id="RHEA-COMP:10101"/>
        <dbReference type="Rhea" id="RHEA-COMP:10102"/>
        <dbReference type="ChEBI" id="CHEBI:65314"/>
        <dbReference type="ChEBI" id="CHEBI:65315"/>
        <dbReference type="EC" id="5.4.99.25"/>
    </reaction>
</comment>
<comment type="similarity">
    <text evidence="2 5">Belongs to the pseudouridine synthase TruB family. Type 1 subfamily.</text>
</comment>
<feature type="active site" description="Nucleophile" evidence="5">
    <location>
        <position position="44"/>
    </location>
</feature>
<keyword evidence="4 5" id="KW-0413">Isomerase</keyword>